<evidence type="ECO:0000313" key="1">
    <source>
        <dbReference type="Proteomes" id="UP000887579"/>
    </source>
</evidence>
<organism evidence="1 2">
    <name type="scientific">Panagrolaimus sp. ES5</name>
    <dbReference type="NCBI Taxonomy" id="591445"/>
    <lineage>
        <taxon>Eukaryota</taxon>
        <taxon>Metazoa</taxon>
        <taxon>Ecdysozoa</taxon>
        <taxon>Nematoda</taxon>
        <taxon>Chromadorea</taxon>
        <taxon>Rhabditida</taxon>
        <taxon>Tylenchina</taxon>
        <taxon>Panagrolaimomorpha</taxon>
        <taxon>Panagrolaimoidea</taxon>
        <taxon>Panagrolaimidae</taxon>
        <taxon>Panagrolaimus</taxon>
    </lineage>
</organism>
<dbReference type="Proteomes" id="UP000887579">
    <property type="component" value="Unplaced"/>
</dbReference>
<dbReference type="WBParaSite" id="ES5_v2.g12434.t1">
    <property type="protein sequence ID" value="ES5_v2.g12434.t1"/>
    <property type="gene ID" value="ES5_v2.g12434"/>
</dbReference>
<accession>A0AC34F5D8</accession>
<proteinExistence type="predicted"/>
<reference evidence="2" key="1">
    <citation type="submission" date="2022-11" db="UniProtKB">
        <authorList>
            <consortium name="WormBaseParasite"/>
        </authorList>
    </citation>
    <scope>IDENTIFICATION</scope>
</reference>
<protein>
    <submittedName>
        <fullName evidence="2">DUF4773 domain-containing protein</fullName>
    </submittedName>
</protein>
<name>A0AC34F5D8_9BILA</name>
<evidence type="ECO:0000313" key="2">
    <source>
        <dbReference type="WBParaSite" id="ES5_v2.g12434.t1"/>
    </source>
</evidence>
<sequence length="303" mass="35147">MHAMTQNFIVSIFFIFQLFSVNAIIERRDHSFLDVFIKFQPEDDFCGARQCNLSYAISLLTAQNQFDLQSLMLQDGQMQRNEKDFGFEENTIIRVEKHLPHEDAKIFLGLRLFDVPDDIQDYLVIDVTNVIAKGRKARVRFQTDTAQIVIIVKQKTEEELFNEYAHRLLQLKQSRPDIFNKVATENGCSCTHRNCACCEHMKVRKLHLDDTVCVNVTYISEDIGVKFTLSVDNHIYYSKEVSIRNPPPICYEVPHLRDYASLCVLLQNVELVDKHLDGCVEIEANLYHVKVAKRKLGCFRIPI</sequence>